<reference evidence="4 5" key="1">
    <citation type="journal article" date="2018" name="Environ. Microbiol.">
        <title>Novel energy conservation strategies and behaviour of Pelotomaculum schinkii driving syntrophic propionate catabolism.</title>
        <authorList>
            <person name="Hidalgo-Ahumada C.A.P."/>
            <person name="Nobu M.K."/>
            <person name="Narihiro T."/>
            <person name="Tamaki H."/>
            <person name="Liu W.T."/>
            <person name="Kamagata Y."/>
            <person name="Stams A.J.M."/>
            <person name="Imachi H."/>
            <person name="Sousa D.Z."/>
        </authorList>
    </citation>
    <scope>NUCLEOTIDE SEQUENCE [LARGE SCALE GENOMIC DNA]</scope>
    <source>
        <strain evidence="4 5">HH</strain>
    </source>
</reference>
<dbReference type="Proteomes" id="UP000298324">
    <property type="component" value="Unassembled WGS sequence"/>
</dbReference>
<comment type="subcellular location">
    <subcellularLocation>
        <location evidence="1">Bacterial microcompartment</location>
    </subcellularLocation>
</comment>
<dbReference type="EMBL" id="QFGA01000002">
    <property type="protein sequence ID" value="TEB05424.1"/>
    <property type="molecule type" value="Genomic_DNA"/>
</dbReference>
<keyword evidence="5" id="KW-1185">Reference proteome</keyword>
<dbReference type="Pfam" id="PF00936">
    <property type="entry name" value="BMC"/>
    <property type="match status" value="1"/>
</dbReference>
<dbReference type="InterPro" id="IPR037233">
    <property type="entry name" value="CcmK-like_sf"/>
</dbReference>
<gene>
    <name evidence="4" type="primary">pduU_2</name>
    <name evidence="4" type="ORF">Psch_02465</name>
</gene>
<dbReference type="RefSeq" id="WP_190240483.1">
    <property type="nucleotide sequence ID" value="NZ_QFGA01000002.1"/>
</dbReference>
<dbReference type="AlphaFoldDB" id="A0A4Y7R905"/>
<dbReference type="InterPro" id="IPR000249">
    <property type="entry name" value="BMC_dom"/>
</dbReference>
<feature type="domain" description="BMC circularly permuted" evidence="3">
    <location>
        <begin position="7"/>
        <end position="105"/>
    </location>
</feature>
<dbReference type="SMART" id="SM00877">
    <property type="entry name" value="BMC"/>
    <property type="match status" value="1"/>
</dbReference>
<sequence length="113" mass="11860">MLGQKQHIVQESVPGKQVTLCHLIAHPDAGLSNKLGLCSENAIGIMTITPYEASIIAADCAIKTAAIELVVVDRFTGSLVITGGVSNLEAALTQANLFLAKVLGFETVQLTRS</sequence>
<evidence type="ECO:0000256" key="2">
    <source>
        <dbReference type="ARBA" id="ARBA00024446"/>
    </source>
</evidence>
<accession>A0A4Y7R905</accession>
<dbReference type="InterPro" id="IPR044870">
    <property type="entry name" value="BMC_CP"/>
</dbReference>
<protein>
    <submittedName>
        <fullName evidence="4">Propanediol utilization protein PduU</fullName>
    </submittedName>
</protein>
<dbReference type="Gene3D" id="3.30.70.1710">
    <property type="match status" value="1"/>
</dbReference>
<evidence type="ECO:0000313" key="4">
    <source>
        <dbReference type="EMBL" id="TEB05424.1"/>
    </source>
</evidence>
<dbReference type="GO" id="GO:0031469">
    <property type="term" value="C:bacterial microcompartment"/>
    <property type="evidence" value="ECO:0007669"/>
    <property type="project" value="UniProtKB-SubCell"/>
</dbReference>
<dbReference type="PROSITE" id="PS51931">
    <property type="entry name" value="BMC_CP"/>
    <property type="match status" value="1"/>
</dbReference>
<proteinExistence type="predicted"/>
<dbReference type="SUPFAM" id="SSF143414">
    <property type="entry name" value="CcmK-like"/>
    <property type="match status" value="1"/>
</dbReference>
<evidence type="ECO:0000313" key="5">
    <source>
        <dbReference type="Proteomes" id="UP000298324"/>
    </source>
</evidence>
<dbReference type="PANTHER" id="PTHR40449:SF2">
    <property type="entry name" value="BACTERIAL MICROCOMPARTMENT SHELL PROTEIN EUTS"/>
    <property type="match status" value="1"/>
</dbReference>
<evidence type="ECO:0000256" key="1">
    <source>
        <dbReference type="ARBA" id="ARBA00024322"/>
    </source>
</evidence>
<comment type="caution">
    <text evidence="4">The sequence shown here is derived from an EMBL/GenBank/DDBJ whole genome shotgun (WGS) entry which is preliminary data.</text>
</comment>
<evidence type="ECO:0000259" key="3">
    <source>
        <dbReference type="PROSITE" id="PS51931"/>
    </source>
</evidence>
<dbReference type="PIRSF" id="PIRSF012296">
    <property type="entry name" value="EutS_PduU"/>
    <property type="match status" value="1"/>
</dbReference>
<dbReference type="PANTHER" id="PTHR40449">
    <property type="entry name" value="ETHANOLAMINE UTILIZATION PROTEIN EUTS"/>
    <property type="match status" value="1"/>
</dbReference>
<name>A0A4Y7R905_9FIRM</name>
<dbReference type="InterPro" id="IPR009307">
    <property type="entry name" value="EutS/PduU/CutR"/>
</dbReference>
<keyword evidence="2" id="KW-1283">Bacterial microcompartment</keyword>
<organism evidence="4 5">
    <name type="scientific">Pelotomaculum schinkii</name>
    <dbReference type="NCBI Taxonomy" id="78350"/>
    <lineage>
        <taxon>Bacteria</taxon>
        <taxon>Bacillati</taxon>
        <taxon>Bacillota</taxon>
        <taxon>Clostridia</taxon>
        <taxon>Eubacteriales</taxon>
        <taxon>Desulfotomaculaceae</taxon>
        <taxon>Pelotomaculum</taxon>
    </lineage>
</organism>